<evidence type="ECO:0000313" key="14">
    <source>
        <dbReference type="EMBL" id="MEX1661810.1"/>
    </source>
</evidence>
<dbReference type="RefSeq" id="WP_368391749.1">
    <property type="nucleotide sequence ID" value="NZ_JBFRYC010000004.1"/>
</dbReference>
<comment type="subcellular location">
    <subcellularLocation>
        <location evidence="12">Cell inner membrane</location>
    </subcellularLocation>
    <subcellularLocation>
        <location evidence="1">Cell membrane</location>
        <topology evidence="1">Multi-pass membrane protein</topology>
    </subcellularLocation>
</comment>
<evidence type="ECO:0000256" key="9">
    <source>
        <dbReference type="ARBA" id="ARBA00022989"/>
    </source>
</evidence>
<keyword evidence="8 12" id="KW-0249">Electron transport</keyword>
<dbReference type="PANTHER" id="PTHR30365">
    <property type="entry name" value="CYTOCHROME D UBIQUINOL OXIDASE"/>
    <property type="match status" value="1"/>
</dbReference>
<feature type="region of interest" description="Disordered" evidence="13">
    <location>
        <begin position="455"/>
        <end position="477"/>
    </location>
</feature>
<feature type="transmembrane region" description="Helical" evidence="12">
    <location>
        <begin position="367"/>
        <end position="387"/>
    </location>
</feature>
<evidence type="ECO:0000256" key="10">
    <source>
        <dbReference type="ARBA" id="ARBA00023004"/>
    </source>
</evidence>
<dbReference type="PIRSF" id="PIRSF006446">
    <property type="entry name" value="Cyt_quinol_oxidase_1"/>
    <property type="match status" value="1"/>
</dbReference>
<dbReference type="EMBL" id="JBFRYC010000004">
    <property type="protein sequence ID" value="MEX1661810.1"/>
    <property type="molecule type" value="Genomic_DNA"/>
</dbReference>
<keyword evidence="9 12" id="KW-1133">Transmembrane helix</keyword>
<keyword evidence="4 12" id="KW-1003">Cell membrane</keyword>
<accession>A0ABV3TKL8</accession>
<keyword evidence="15" id="KW-1185">Reference proteome</keyword>
<keyword evidence="11 12" id="KW-0472">Membrane</keyword>
<feature type="transmembrane region" description="Helical" evidence="12">
    <location>
        <begin position="20"/>
        <end position="40"/>
    </location>
</feature>
<evidence type="ECO:0000256" key="5">
    <source>
        <dbReference type="ARBA" id="ARBA00022617"/>
    </source>
</evidence>
<dbReference type="Pfam" id="PF01654">
    <property type="entry name" value="Cyt_bd_oxida_I"/>
    <property type="match status" value="1"/>
</dbReference>
<evidence type="ECO:0000256" key="3">
    <source>
        <dbReference type="ARBA" id="ARBA00022448"/>
    </source>
</evidence>
<feature type="transmembrane region" description="Helical" evidence="12">
    <location>
        <begin position="327"/>
        <end position="347"/>
    </location>
</feature>
<keyword evidence="7 12" id="KW-0479">Metal-binding</keyword>
<evidence type="ECO:0000256" key="1">
    <source>
        <dbReference type="ARBA" id="ARBA00004651"/>
    </source>
</evidence>
<keyword evidence="3 12" id="KW-0813">Transport</keyword>
<sequence length="477" mass="53221">MERTFADLMARLDFALITSLHIIYPPLTIGLSLLIFFAEWRWLRTDQEKWYRLTRFFEKLFIINFGAGVATGVTMELAFGILFGPFSTAAGPVFGHLLGFETITAFMYEAGFVGLMIFGWHKIGRGMHLFATFNVAVASFLSAFWIIAANSWMQSPAGVKMVGGQFLVSDWVQIIFNPDSMTAIPHMIIACLELSLFFVAAVSAWQLLKQRHVSVFAPALRAGLPVLLIAAAGQIWIGDSLGRTVAEEQPAALAAMEGHFKTDNADGTPNTSWNVVMWPNADNSGTKWALPIPHVLSLLEDHKWVSRVPGLDQFKAENRPPILVPFYSFRVMVAIGVALFGVALWGVWLWGRGRLANRKITDFENRWFLRAVVVSAFLPYLAIWTGWWTREVARQPWIVYGMMTVSEGRSQISSAGEIAWFVCFSIFGFGVLISTAYFLFKVIAKGPDMSAKIPRENEEDHQPLGTLPPIETAAQGQ</sequence>
<feature type="transmembrane region" description="Helical" evidence="12">
    <location>
        <begin position="418"/>
        <end position="440"/>
    </location>
</feature>
<evidence type="ECO:0000256" key="2">
    <source>
        <dbReference type="ARBA" id="ARBA00009819"/>
    </source>
</evidence>
<evidence type="ECO:0000256" key="13">
    <source>
        <dbReference type="SAM" id="MobiDB-lite"/>
    </source>
</evidence>
<evidence type="ECO:0000256" key="6">
    <source>
        <dbReference type="ARBA" id="ARBA00022692"/>
    </source>
</evidence>
<dbReference type="PANTHER" id="PTHR30365:SF14">
    <property type="entry name" value="CYTOCHROME BD MENAQUINOL OXIDASE SUBUNIT I-RELATED"/>
    <property type="match status" value="1"/>
</dbReference>
<evidence type="ECO:0000313" key="15">
    <source>
        <dbReference type="Proteomes" id="UP001557465"/>
    </source>
</evidence>
<feature type="transmembrane region" description="Helical" evidence="12">
    <location>
        <begin position="187"/>
        <end position="208"/>
    </location>
</feature>
<evidence type="ECO:0000256" key="7">
    <source>
        <dbReference type="ARBA" id="ARBA00022723"/>
    </source>
</evidence>
<dbReference type="Proteomes" id="UP001557465">
    <property type="component" value="Unassembled WGS sequence"/>
</dbReference>
<comment type="similarity">
    <text evidence="2 12">Belongs to the cytochrome ubiquinol oxidase subunit 1 family.</text>
</comment>
<protein>
    <submittedName>
        <fullName evidence="14">Cytochrome ubiquinol oxidase subunit I</fullName>
    </submittedName>
</protein>
<feature type="transmembrane region" description="Helical" evidence="12">
    <location>
        <begin position="61"/>
        <end position="83"/>
    </location>
</feature>
<feature type="transmembrane region" description="Helical" evidence="12">
    <location>
        <begin position="127"/>
        <end position="148"/>
    </location>
</feature>
<dbReference type="InterPro" id="IPR002585">
    <property type="entry name" value="Cyt-d_ubiquinol_oxidase_su_1"/>
</dbReference>
<gene>
    <name evidence="14" type="ORF">AB4874_09115</name>
</gene>
<organism evidence="14 15">
    <name type="scientific">Thioclava arctica</name>
    <dbReference type="NCBI Taxonomy" id="3238301"/>
    <lineage>
        <taxon>Bacteria</taxon>
        <taxon>Pseudomonadati</taxon>
        <taxon>Pseudomonadota</taxon>
        <taxon>Alphaproteobacteria</taxon>
        <taxon>Rhodobacterales</taxon>
        <taxon>Paracoccaceae</taxon>
        <taxon>Thioclava</taxon>
    </lineage>
</organism>
<keyword evidence="10 12" id="KW-0408">Iron</keyword>
<keyword evidence="5 12" id="KW-0349">Heme</keyword>
<name>A0ABV3TKL8_9RHOB</name>
<keyword evidence="6 12" id="KW-0812">Transmembrane</keyword>
<proteinExistence type="inferred from homology"/>
<evidence type="ECO:0000256" key="4">
    <source>
        <dbReference type="ARBA" id="ARBA00022475"/>
    </source>
</evidence>
<reference evidence="14 15" key="1">
    <citation type="journal article" date="2011" name="Int. J. Syst. Evol. Microbiol.">
        <title>Zhongshania antarctica gen. nov., sp. nov. and Zhongshania guokunii sp. nov., gammaproteobacteria respectively isolated from coastal attached (fast) ice and surface seawater of the Antarctic.</title>
        <authorList>
            <person name="Li H.J."/>
            <person name="Zhang X.Y."/>
            <person name="Chen C.X."/>
            <person name="Zhang Y.J."/>
            <person name="Gao Z.M."/>
            <person name="Yu Y."/>
            <person name="Chen X.L."/>
            <person name="Chen B."/>
            <person name="Zhang Y.Z."/>
        </authorList>
    </citation>
    <scope>NUCLEOTIDE SEQUENCE [LARGE SCALE GENOMIC DNA]</scope>
    <source>
        <strain evidence="14 15">15-R06ZXC-3</strain>
    </source>
</reference>
<evidence type="ECO:0000256" key="11">
    <source>
        <dbReference type="ARBA" id="ARBA00023136"/>
    </source>
</evidence>
<evidence type="ECO:0000256" key="8">
    <source>
        <dbReference type="ARBA" id="ARBA00022982"/>
    </source>
</evidence>
<feature type="transmembrane region" description="Helical" evidence="12">
    <location>
        <begin position="103"/>
        <end position="120"/>
    </location>
</feature>
<feature type="transmembrane region" description="Helical" evidence="12">
    <location>
        <begin position="215"/>
        <end position="237"/>
    </location>
</feature>
<evidence type="ECO:0000256" key="12">
    <source>
        <dbReference type="PIRNR" id="PIRNR006446"/>
    </source>
</evidence>
<comment type="caution">
    <text evidence="14">The sequence shown here is derived from an EMBL/GenBank/DDBJ whole genome shotgun (WGS) entry which is preliminary data.</text>
</comment>